<accession>A0AAN6JLH9</accession>
<dbReference type="GO" id="GO:0005506">
    <property type="term" value="F:iron ion binding"/>
    <property type="evidence" value="ECO:0007669"/>
    <property type="project" value="InterPro"/>
</dbReference>
<dbReference type="GO" id="GO:0016705">
    <property type="term" value="F:oxidoreductase activity, acting on paired donors, with incorporation or reduction of molecular oxygen"/>
    <property type="evidence" value="ECO:0007669"/>
    <property type="project" value="InterPro"/>
</dbReference>
<dbReference type="GO" id="GO:0020037">
    <property type="term" value="F:heme binding"/>
    <property type="evidence" value="ECO:0007669"/>
    <property type="project" value="InterPro"/>
</dbReference>
<keyword evidence="3 6" id="KW-0479">Metal-binding</keyword>
<dbReference type="PRINTS" id="PR00385">
    <property type="entry name" value="P450"/>
</dbReference>
<dbReference type="InterPro" id="IPR002401">
    <property type="entry name" value="Cyt_P450_E_grp-I"/>
</dbReference>
<feature type="binding site" description="axial binding residue" evidence="6">
    <location>
        <position position="467"/>
    </location>
    <ligand>
        <name>heme</name>
        <dbReference type="ChEBI" id="CHEBI:30413"/>
    </ligand>
    <ligandPart>
        <name>Fe</name>
        <dbReference type="ChEBI" id="CHEBI:18248"/>
    </ligandPart>
</feature>
<dbReference type="InterPro" id="IPR036396">
    <property type="entry name" value="Cyt_P450_sf"/>
</dbReference>
<evidence type="ECO:0000256" key="5">
    <source>
        <dbReference type="ARBA" id="ARBA00023004"/>
    </source>
</evidence>
<dbReference type="SUPFAM" id="SSF48264">
    <property type="entry name" value="Cytochrome P450"/>
    <property type="match status" value="1"/>
</dbReference>
<evidence type="ECO:0000256" key="6">
    <source>
        <dbReference type="PIRSR" id="PIRSR602401-1"/>
    </source>
</evidence>
<organism evidence="8 9">
    <name type="scientific">Tilletia horrida</name>
    <dbReference type="NCBI Taxonomy" id="155126"/>
    <lineage>
        <taxon>Eukaryota</taxon>
        <taxon>Fungi</taxon>
        <taxon>Dikarya</taxon>
        <taxon>Basidiomycota</taxon>
        <taxon>Ustilaginomycotina</taxon>
        <taxon>Exobasidiomycetes</taxon>
        <taxon>Tilletiales</taxon>
        <taxon>Tilletiaceae</taxon>
        <taxon>Tilletia</taxon>
    </lineage>
</organism>
<dbReference type="PANTHER" id="PTHR24305">
    <property type="entry name" value="CYTOCHROME P450"/>
    <property type="match status" value="1"/>
</dbReference>
<protein>
    <recommendedName>
        <fullName evidence="10">Cytochrome P450</fullName>
    </recommendedName>
</protein>
<dbReference type="PROSITE" id="PS00086">
    <property type="entry name" value="CYTOCHROME_P450"/>
    <property type="match status" value="1"/>
</dbReference>
<comment type="cofactor">
    <cofactor evidence="1 6">
        <name>heme</name>
        <dbReference type="ChEBI" id="CHEBI:30413"/>
    </cofactor>
</comment>
<dbReference type="AlphaFoldDB" id="A0AAN6JLH9"/>
<dbReference type="Pfam" id="PF00067">
    <property type="entry name" value="p450"/>
    <property type="match status" value="1"/>
</dbReference>
<dbReference type="Gene3D" id="1.10.630.10">
    <property type="entry name" value="Cytochrome P450"/>
    <property type="match status" value="1"/>
</dbReference>
<gene>
    <name evidence="8" type="ORF">OC842_002256</name>
</gene>
<dbReference type="CDD" id="cd11060">
    <property type="entry name" value="CYP57A1-like"/>
    <property type="match status" value="1"/>
</dbReference>
<evidence type="ECO:0000256" key="3">
    <source>
        <dbReference type="ARBA" id="ARBA00022723"/>
    </source>
</evidence>
<name>A0AAN6JLH9_9BASI</name>
<dbReference type="InterPro" id="IPR017972">
    <property type="entry name" value="Cyt_P450_CS"/>
</dbReference>
<evidence type="ECO:0000313" key="9">
    <source>
        <dbReference type="Proteomes" id="UP001176521"/>
    </source>
</evidence>
<dbReference type="GO" id="GO:0004497">
    <property type="term" value="F:monooxygenase activity"/>
    <property type="evidence" value="ECO:0007669"/>
    <property type="project" value="UniProtKB-KW"/>
</dbReference>
<keyword evidence="5 6" id="KW-0408">Iron</keyword>
<evidence type="ECO:0000256" key="1">
    <source>
        <dbReference type="ARBA" id="ARBA00001971"/>
    </source>
</evidence>
<dbReference type="PANTHER" id="PTHR24305:SF166">
    <property type="entry name" value="CYTOCHROME P450 12A4, MITOCHONDRIAL-RELATED"/>
    <property type="match status" value="1"/>
</dbReference>
<evidence type="ECO:0008006" key="10">
    <source>
        <dbReference type="Google" id="ProtNLM"/>
    </source>
</evidence>
<dbReference type="InterPro" id="IPR001128">
    <property type="entry name" value="Cyt_P450"/>
</dbReference>
<reference evidence="8" key="1">
    <citation type="journal article" date="2023" name="PhytoFront">
        <title>Draft Genome Resources of Seven Strains of Tilletia horrida, Causal Agent of Kernel Smut of Rice.</title>
        <authorList>
            <person name="Khanal S."/>
            <person name="Antony Babu S."/>
            <person name="Zhou X.G."/>
        </authorList>
    </citation>
    <scope>NUCLEOTIDE SEQUENCE</scope>
    <source>
        <strain evidence="8">TX3</strain>
    </source>
</reference>
<keyword evidence="6 7" id="KW-0349">Heme</keyword>
<evidence type="ECO:0000256" key="2">
    <source>
        <dbReference type="ARBA" id="ARBA00010617"/>
    </source>
</evidence>
<keyword evidence="9" id="KW-1185">Reference proteome</keyword>
<dbReference type="Proteomes" id="UP001176521">
    <property type="component" value="Unassembled WGS sequence"/>
</dbReference>
<evidence type="ECO:0000313" key="8">
    <source>
        <dbReference type="EMBL" id="KAK0535621.1"/>
    </source>
</evidence>
<keyword evidence="4 7" id="KW-0560">Oxidoreductase</keyword>
<dbReference type="EMBL" id="JAPDMQ010000092">
    <property type="protein sequence ID" value="KAK0535621.1"/>
    <property type="molecule type" value="Genomic_DNA"/>
</dbReference>
<dbReference type="PRINTS" id="PR00463">
    <property type="entry name" value="EP450I"/>
</dbReference>
<keyword evidence="7" id="KW-0503">Monooxygenase</keyword>
<dbReference type="InterPro" id="IPR050121">
    <property type="entry name" value="Cytochrome_P450_monoxygenase"/>
</dbReference>
<comment type="similarity">
    <text evidence="2 7">Belongs to the cytochrome P450 family.</text>
</comment>
<evidence type="ECO:0000256" key="4">
    <source>
        <dbReference type="ARBA" id="ARBA00023002"/>
    </source>
</evidence>
<comment type="caution">
    <text evidence="8">The sequence shown here is derived from an EMBL/GenBank/DDBJ whole genome shotgun (WGS) entry which is preliminary data.</text>
</comment>
<evidence type="ECO:0000256" key="7">
    <source>
        <dbReference type="RuleBase" id="RU000461"/>
    </source>
</evidence>
<proteinExistence type="inferred from homology"/>
<sequence length="539" mass="59118">MTSTTSASTQEARSLVLALLGSLVSWQGICALLSAWCLYTLFFHPLADLPGPLSARLGLPWRFYHALRRDYAWALKAAHDRHGPVVRLGVGHVSFASPSAAATIYAHASKDKPIFAKSVFYKSFWVFRDRGSLFSEIDPHQHVAWRRSVAPAYSMKTLTDLEDCLEAPVNLLKSRLESEIGEEANATATVNFSQIAHFAAMDMVGELAFGSDFGLLRAGADPDRFLTGVTNLSQLGGAAGCLPRIGGRPLVKLLAYLRAEPGREVIDAATRGRVQRRVDELRKGGEVRPDMLAKFMAAKHPFTGEPLTFAQTLFMASSVISAGSDTTAVALSATIEALVRHPEAYARAQAEVDEAFARGTMTEPIRYADGVKLEFLQACLKESIRLHTPVAMELARLVPAGGAIIDGRFYKAGTTVGVSPFVLHRQPAAYGADAAEWKPDRWCGCDEETRRALERNNLVFGGGSRVCIGKTISMMELSKILPMLLRHFHFLPVPASAREPGYQGRSVEGVISKDEPWMTESSWFLHVSNLHLRMSRRHV</sequence>